<gene>
    <name evidence="8" type="ORF">KC729_01105</name>
</gene>
<dbReference type="GO" id="GO:0016020">
    <property type="term" value="C:membrane"/>
    <property type="evidence" value="ECO:0007669"/>
    <property type="project" value="UniProtKB-SubCell"/>
</dbReference>
<dbReference type="Pfam" id="PF00361">
    <property type="entry name" value="Proton_antipo_M"/>
    <property type="match status" value="1"/>
</dbReference>
<evidence type="ECO:0000256" key="4">
    <source>
        <dbReference type="ARBA" id="ARBA00023136"/>
    </source>
</evidence>
<feature type="domain" description="NADH:quinone oxidoreductase/Mrp antiporter transmembrane" evidence="7">
    <location>
        <begin position="1"/>
        <end position="120"/>
    </location>
</feature>
<name>A0A956RMB6_UNCEI</name>
<protein>
    <submittedName>
        <fullName evidence="8">NADH-quinone oxidoreductase subunit N</fullName>
    </submittedName>
</protein>
<comment type="subcellular location">
    <subcellularLocation>
        <location evidence="1">Endomembrane system</location>
        <topology evidence="1">Multi-pass membrane protein</topology>
    </subcellularLocation>
    <subcellularLocation>
        <location evidence="5">Membrane</location>
        <topology evidence="5">Multi-pass membrane protein</topology>
    </subcellularLocation>
</comment>
<evidence type="ECO:0000313" key="8">
    <source>
        <dbReference type="EMBL" id="MCA9726251.1"/>
    </source>
</evidence>
<feature type="transmembrane region" description="Helical" evidence="6">
    <location>
        <begin position="27"/>
        <end position="49"/>
    </location>
</feature>
<feature type="non-terminal residue" evidence="8">
    <location>
        <position position="1"/>
    </location>
</feature>
<comment type="caution">
    <text evidence="8">The sequence shown here is derived from an EMBL/GenBank/DDBJ whole genome shotgun (WGS) entry which is preliminary data.</text>
</comment>
<proteinExistence type="predicted"/>
<dbReference type="AlphaFoldDB" id="A0A956RMB6"/>
<dbReference type="GO" id="GO:0012505">
    <property type="term" value="C:endomembrane system"/>
    <property type="evidence" value="ECO:0007669"/>
    <property type="project" value="UniProtKB-SubCell"/>
</dbReference>
<keyword evidence="3 6" id="KW-1133">Transmembrane helix</keyword>
<keyword evidence="2 5" id="KW-0812">Transmembrane</keyword>
<evidence type="ECO:0000256" key="6">
    <source>
        <dbReference type="SAM" id="Phobius"/>
    </source>
</evidence>
<dbReference type="InterPro" id="IPR001750">
    <property type="entry name" value="ND/Mrp_TM"/>
</dbReference>
<sequence length="188" mass="20163">SIAHAGYLMIGLTVYAGSGDPDALAGVLYYLLAYTLMNIGAFGVVILWGEKGKEHLEISDYAGLGWRTPGLGLAMSVFMISLSGIPPTAGFFGKYYIFRSAVEHGFNSLIVIAVLNSALSVYYYLRVLVALYMRKPMRELVLGRSALVGAVVLVCALGTFWVGFAPDSFVPGVPTIVSWVKGSVLALR</sequence>
<accession>A0A956RMB6</accession>
<keyword evidence="4 6" id="KW-0472">Membrane</keyword>
<evidence type="ECO:0000256" key="1">
    <source>
        <dbReference type="ARBA" id="ARBA00004127"/>
    </source>
</evidence>
<dbReference type="Proteomes" id="UP000697710">
    <property type="component" value="Unassembled WGS sequence"/>
</dbReference>
<feature type="transmembrane region" description="Helical" evidence="6">
    <location>
        <begin position="105"/>
        <end position="125"/>
    </location>
</feature>
<feature type="transmembrane region" description="Helical" evidence="6">
    <location>
        <begin position="70"/>
        <end position="93"/>
    </location>
</feature>
<dbReference type="EMBL" id="JAGQHR010000014">
    <property type="protein sequence ID" value="MCA9726251.1"/>
    <property type="molecule type" value="Genomic_DNA"/>
</dbReference>
<evidence type="ECO:0000313" key="9">
    <source>
        <dbReference type="Proteomes" id="UP000697710"/>
    </source>
</evidence>
<dbReference type="PANTHER" id="PTHR22773">
    <property type="entry name" value="NADH DEHYDROGENASE"/>
    <property type="match status" value="1"/>
</dbReference>
<reference evidence="8" key="1">
    <citation type="submission" date="2020-04" db="EMBL/GenBank/DDBJ databases">
        <authorList>
            <person name="Zhang T."/>
        </authorList>
    </citation>
    <scope>NUCLEOTIDE SEQUENCE</scope>
    <source>
        <strain evidence="8">HKST-UBA01</strain>
    </source>
</reference>
<evidence type="ECO:0000256" key="2">
    <source>
        <dbReference type="ARBA" id="ARBA00022692"/>
    </source>
</evidence>
<reference evidence="8" key="2">
    <citation type="journal article" date="2021" name="Microbiome">
        <title>Successional dynamics and alternative stable states in a saline activated sludge microbial community over 9 years.</title>
        <authorList>
            <person name="Wang Y."/>
            <person name="Ye J."/>
            <person name="Ju F."/>
            <person name="Liu L."/>
            <person name="Boyd J.A."/>
            <person name="Deng Y."/>
            <person name="Parks D.H."/>
            <person name="Jiang X."/>
            <person name="Yin X."/>
            <person name="Woodcroft B.J."/>
            <person name="Tyson G.W."/>
            <person name="Hugenholtz P."/>
            <person name="Polz M.F."/>
            <person name="Zhang T."/>
        </authorList>
    </citation>
    <scope>NUCLEOTIDE SEQUENCE</scope>
    <source>
        <strain evidence="8">HKST-UBA01</strain>
    </source>
</reference>
<evidence type="ECO:0000259" key="7">
    <source>
        <dbReference type="Pfam" id="PF00361"/>
    </source>
</evidence>
<evidence type="ECO:0000256" key="5">
    <source>
        <dbReference type="RuleBase" id="RU000320"/>
    </source>
</evidence>
<organism evidence="8 9">
    <name type="scientific">Eiseniibacteriota bacterium</name>
    <dbReference type="NCBI Taxonomy" id="2212470"/>
    <lineage>
        <taxon>Bacteria</taxon>
        <taxon>Candidatus Eiseniibacteriota</taxon>
    </lineage>
</organism>
<evidence type="ECO:0000256" key="3">
    <source>
        <dbReference type="ARBA" id="ARBA00022989"/>
    </source>
</evidence>
<feature type="transmembrane region" description="Helical" evidence="6">
    <location>
        <begin position="146"/>
        <end position="164"/>
    </location>
</feature>